<dbReference type="AlphaFoldDB" id="A0A6G9D0E1"/>
<gene>
    <name evidence="1" type="ORF">G9444_5183</name>
</gene>
<name>A0A6G9D0E1_RHOER</name>
<accession>A0A6G9D0E1</accession>
<proteinExistence type="predicted"/>
<organism evidence="1 2">
    <name type="scientific">Rhodococcus erythropolis</name>
    <name type="common">Arthrobacter picolinophilus</name>
    <dbReference type="NCBI Taxonomy" id="1833"/>
    <lineage>
        <taxon>Bacteria</taxon>
        <taxon>Bacillati</taxon>
        <taxon>Actinomycetota</taxon>
        <taxon>Actinomycetes</taxon>
        <taxon>Mycobacteriales</taxon>
        <taxon>Nocardiaceae</taxon>
        <taxon>Rhodococcus</taxon>
        <taxon>Rhodococcus erythropolis group</taxon>
    </lineage>
</organism>
<sequence>MHVGRGANLLPGPQLWMQNGQSRFDGRTKLLVECWFRSAREFVLAGRSGGAQRSMAPVSVALVDEMRGSRNGSILLFARGSLFSASSFVDSRTYQEYLELVLVWIGMNRPFDRRTLFGK</sequence>
<evidence type="ECO:0000313" key="1">
    <source>
        <dbReference type="EMBL" id="QIP42426.1"/>
    </source>
</evidence>
<evidence type="ECO:0000313" key="2">
    <source>
        <dbReference type="Proteomes" id="UP000502345"/>
    </source>
</evidence>
<protein>
    <submittedName>
        <fullName evidence="1">Uncharacterized protein</fullName>
    </submittedName>
</protein>
<reference evidence="1 2" key="1">
    <citation type="submission" date="2020-03" db="EMBL/GenBank/DDBJ databases">
        <title>Screen low temperature-resistant strains for efficient degradation of petroleum hydrocarbons under the low temperature.</title>
        <authorList>
            <person name="Wang Y."/>
            <person name="Chen J."/>
        </authorList>
    </citation>
    <scope>NUCLEOTIDE SEQUENCE [LARGE SCALE GENOMIC DNA]</scope>
    <source>
        <strain evidence="1 2">KB1</strain>
    </source>
</reference>
<dbReference type="EMBL" id="CP050124">
    <property type="protein sequence ID" value="QIP42426.1"/>
    <property type="molecule type" value="Genomic_DNA"/>
</dbReference>
<dbReference type="Proteomes" id="UP000502345">
    <property type="component" value="Chromosome"/>
</dbReference>